<comment type="caution">
    <text evidence="1">The sequence shown here is derived from an EMBL/GenBank/DDBJ whole genome shotgun (WGS) entry which is preliminary data.</text>
</comment>
<evidence type="ECO:0000313" key="1">
    <source>
        <dbReference type="EMBL" id="KAF9648157.1"/>
    </source>
</evidence>
<dbReference type="EMBL" id="MU118018">
    <property type="protein sequence ID" value="KAF9648157.1"/>
    <property type="molecule type" value="Genomic_DNA"/>
</dbReference>
<accession>A0ACB6ZF34</accession>
<reference evidence="1" key="2">
    <citation type="journal article" date="2020" name="Nat. Commun.">
        <title>Large-scale genome sequencing of mycorrhizal fungi provides insights into the early evolution of symbiotic traits.</title>
        <authorList>
            <person name="Miyauchi S."/>
            <person name="Kiss E."/>
            <person name="Kuo A."/>
            <person name="Drula E."/>
            <person name="Kohler A."/>
            <person name="Sanchez-Garcia M."/>
            <person name="Morin E."/>
            <person name="Andreopoulos B."/>
            <person name="Barry K.W."/>
            <person name="Bonito G."/>
            <person name="Buee M."/>
            <person name="Carver A."/>
            <person name="Chen C."/>
            <person name="Cichocki N."/>
            <person name="Clum A."/>
            <person name="Culley D."/>
            <person name="Crous P.W."/>
            <person name="Fauchery L."/>
            <person name="Girlanda M."/>
            <person name="Hayes R.D."/>
            <person name="Keri Z."/>
            <person name="LaButti K."/>
            <person name="Lipzen A."/>
            <person name="Lombard V."/>
            <person name="Magnuson J."/>
            <person name="Maillard F."/>
            <person name="Murat C."/>
            <person name="Nolan M."/>
            <person name="Ohm R.A."/>
            <person name="Pangilinan J."/>
            <person name="Pereira M.F."/>
            <person name="Perotto S."/>
            <person name="Peter M."/>
            <person name="Pfister S."/>
            <person name="Riley R."/>
            <person name="Sitrit Y."/>
            <person name="Stielow J.B."/>
            <person name="Szollosi G."/>
            <person name="Zifcakova L."/>
            <person name="Stursova M."/>
            <person name="Spatafora J.W."/>
            <person name="Tedersoo L."/>
            <person name="Vaario L.M."/>
            <person name="Yamada A."/>
            <person name="Yan M."/>
            <person name="Wang P."/>
            <person name="Xu J."/>
            <person name="Bruns T."/>
            <person name="Baldrian P."/>
            <person name="Vilgalys R."/>
            <person name="Dunand C."/>
            <person name="Henrissat B."/>
            <person name="Grigoriev I.V."/>
            <person name="Hibbett D."/>
            <person name="Nagy L.G."/>
            <person name="Martin F.M."/>
        </authorList>
    </citation>
    <scope>NUCLEOTIDE SEQUENCE</scope>
    <source>
        <strain evidence="1">P2</strain>
    </source>
</reference>
<protein>
    <submittedName>
        <fullName evidence="1">Uncharacterized protein</fullName>
    </submittedName>
</protein>
<evidence type="ECO:0000313" key="2">
    <source>
        <dbReference type="Proteomes" id="UP000886501"/>
    </source>
</evidence>
<name>A0ACB6ZF34_THEGA</name>
<organism evidence="1 2">
    <name type="scientific">Thelephora ganbajun</name>
    <name type="common">Ganba fungus</name>
    <dbReference type="NCBI Taxonomy" id="370292"/>
    <lineage>
        <taxon>Eukaryota</taxon>
        <taxon>Fungi</taxon>
        <taxon>Dikarya</taxon>
        <taxon>Basidiomycota</taxon>
        <taxon>Agaricomycotina</taxon>
        <taxon>Agaricomycetes</taxon>
        <taxon>Thelephorales</taxon>
        <taxon>Thelephoraceae</taxon>
        <taxon>Thelephora</taxon>
    </lineage>
</organism>
<reference evidence="1" key="1">
    <citation type="submission" date="2019-10" db="EMBL/GenBank/DDBJ databases">
        <authorList>
            <consortium name="DOE Joint Genome Institute"/>
            <person name="Kuo A."/>
            <person name="Miyauchi S."/>
            <person name="Kiss E."/>
            <person name="Drula E."/>
            <person name="Kohler A."/>
            <person name="Sanchez-Garcia M."/>
            <person name="Andreopoulos B."/>
            <person name="Barry K.W."/>
            <person name="Bonito G."/>
            <person name="Buee M."/>
            <person name="Carver A."/>
            <person name="Chen C."/>
            <person name="Cichocki N."/>
            <person name="Clum A."/>
            <person name="Culley D."/>
            <person name="Crous P.W."/>
            <person name="Fauchery L."/>
            <person name="Girlanda M."/>
            <person name="Hayes R."/>
            <person name="Keri Z."/>
            <person name="Labutti K."/>
            <person name="Lipzen A."/>
            <person name="Lombard V."/>
            <person name="Magnuson J."/>
            <person name="Maillard F."/>
            <person name="Morin E."/>
            <person name="Murat C."/>
            <person name="Nolan M."/>
            <person name="Ohm R."/>
            <person name="Pangilinan J."/>
            <person name="Pereira M."/>
            <person name="Perotto S."/>
            <person name="Peter M."/>
            <person name="Riley R."/>
            <person name="Sitrit Y."/>
            <person name="Stielow B."/>
            <person name="Szollosi G."/>
            <person name="Zifcakova L."/>
            <person name="Stursova M."/>
            <person name="Spatafora J.W."/>
            <person name="Tedersoo L."/>
            <person name="Vaario L.-M."/>
            <person name="Yamada A."/>
            <person name="Yan M."/>
            <person name="Wang P."/>
            <person name="Xu J."/>
            <person name="Bruns T."/>
            <person name="Baldrian P."/>
            <person name="Vilgalys R."/>
            <person name="Henrissat B."/>
            <person name="Grigoriev I.V."/>
            <person name="Hibbett D."/>
            <person name="Nagy L.G."/>
            <person name="Martin F.M."/>
        </authorList>
    </citation>
    <scope>NUCLEOTIDE SEQUENCE</scope>
    <source>
        <strain evidence="1">P2</strain>
    </source>
</reference>
<dbReference type="Proteomes" id="UP000886501">
    <property type="component" value="Unassembled WGS sequence"/>
</dbReference>
<gene>
    <name evidence="1" type="ORF">BDM02DRAFT_2342502</name>
</gene>
<proteinExistence type="predicted"/>
<sequence length="204" mass="23264">MTTAIHQTRQEKCGGHRLYHNHSTSDSSSIFKDGKLKPGIYKIQNVYTETYLDIEVHSREMCCRPAKDLGEGRGLRVDRGKPGQFCIPLNGVQNCATLRVAAYPVAWRVEIVNDDRHRGFEYVRFYWGTEAIAWDLGGGNKENGYNLSGEHFPLADMEVNPHEDRRHVHASAFVTRTTGAGFSSFIRRCRRAVLHSRSTRRVRT</sequence>
<keyword evidence="2" id="KW-1185">Reference proteome</keyword>